<dbReference type="Gene3D" id="2.10.310.10">
    <property type="entry name" value="Serpins superfamily"/>
    <property type="match status" value="1"/>
</dbReference>
<name>A0A7C3SPV2_THEPE</name>
<protein>
    <recommendedName>
        <fullName evidence="2">Serpin domain-containing protein</fullName>
    </recommendedName>
</protein>
<evidence type="ECO:0000313" key="1">
    <source>
        <dbReference type="EMBL" id="HGB25788.1"/>
    </source>
</evidence>
<evidence type="ECO:0008006" key="2">
    <source>
        <dbReference type="Google" id="ProtNLM"/>
    </source>
</evidence>
<dbReference type="SUPFAM" id="SSF56574">
    <property type="entry name" value="Serpins"/>
    <property type="match status" value="1"/>
</dbReference>
<dbReference type="EMBL" id="DTIB01000124">
    <property type="protein sequence ID" value="HGB25788.1"/>
    <property type="molecule type" value="Genomic_DNA"/>
</dbReference>
<comment type="caution">
    <text evidence="1">The sequence shown here is derived from an EMBL/GenBank/DDBJ whole genome shotgun (WGS) entry which is preliminary data.</text>
</comment>
<proteinExistence type="predicted"/>
<gene>
    <name evidence="1" type="ORF">ENV88_07210</name>
</gene>
<organism evidence="1">
    <name type="scientific">Thermofilum pendens</name>
    <dbReference type="NCBI Taxonomy" id="2269"/>
    <lineage>
        <taxon>Archaea</taxon>
        <taxon>Thermoproteota</taxon>
        <taxon>Thermoprotei</taxon>
        <taxon>Thermofilales</taxon>
        <taxon>Thermofilaceae</taxon>
        <taxon>Thermofilum</taxon>
    </lineage>
</organism>
<accession>A0A7C3SPV2</accession>
<dbReference type="InterPro" id="IPR036186">
    <property type="entry name" value="Serpin_sf"/>
</dbReference>
<dbReference type="AlphaFoldDB" id="A0A7C3SPV2"/>
<sequence>MIRVTAVPAPVKVVKIDKPFAFLLVDPDTRAVLFAGSLVRP</sequence>
<reference evidence="1" key="1">
    <citation type="journal article" date="2020" name="mSystems">
        <title>Genome- and Community-Level Interaction Insights into Carbon Utilization and Element Cycling Functions of Hydrothermarchaeota in Hydrothermal Sediment.</title>
        <authorList>
            <person name="Zhou Z."/>
            <person name="Liu Y."/>
            <person name="Xu W."/>
            <person name="Pan J."/>
            <person name="Luo Z.H."/>
            <person name="Li M."/>
        </authorList>
    </citation>
    <scope>NUCLEOTIDE SEQUENCE [LARGE SCALE GENOMIC DNA]</scope>
    <source>
        <strain evidence="1">SpSt-8</strain>
    </source>
</reference>